<feature type="transmembrane region" description="Helical" evidence="1">
    <location>
        <begin position="220"/>
        <end position="236"/>
    </location>
</feature>
<feature type="transmembrane region" description="Helical" evidence="1">
    <location>
        <begin position="198"/>
        <end position="214"/>
    </location>
</feature>
<feature type="transmembrane region" description="Helical" evidence="1">
    <location>
        <begin position="167"/>
        <end position="186"/>
    </location>
</feature>
<sequence>MAQPGRGLGVPDALDGVFGEVGVVVLAALTQLGDVWFMSVLAGSIYLASTRPGNPLARRRGAFVLALPIVYVVTVGALKGVFTLPRPPGAGVAVTIPWLPPLLVPVFENAATADGYGFPSGHALGTTLVWGGAALATDYRTRRVRLAVAGTAIVLMSFSRLALGVHYLIDVVAGVAIGAVLLYVVYRLADRGTDPGRALLVAVAIGLVGVLNQLSFDSVAAFGVAVGAWFAWYALVDREPATPRTTGMAVVSVATLVLAGVLFLALYLSVPPTPVTAIGSAVAAAAIVAAPDLGERVVSAVGAERGRTRPG</sequence>
<name>M0MKK8_9EURY</name>
<dbReference type="EMBL" id="AOMD01000021">
    <property type="protein sequence ID" value="EMA44970.1"/>
    <property type="molecule type" value="Genomic_DNA"/>
</dbReference>
<feature type="transmembrane region" description="Helical" evidence="1">
    <location>
        <begin position="61"/>
        <end position="82"/>
    </location>
</feature>
<keyword evidence="4" id="KW-1185">Reference proteome</keyword>
<dbReference type="InterPro" id="IPR000326">
    <property type="entry name" value="PAP2/HPO"/>
</dbReference>
<dbReference type="SUPFAM" id="SSF48317">
    <property type="entry name" value="Acid phosphatase/Vanadium-dependent haloperoxidase"/>
    <property type="match status" value="1"/>
</dbReference>
<feature type="transmembrane region" description="Helical" evidence="1">
    <location>
        <begin position="248"/>
        <end position="268"/>
    </location>
</feature>
<keyword evidence="1" id="KW-0472">Membrane</keyword>
<accession>M0MKK8</accession>
<keyword evidence="1" id="KW-0812">Transmembrane</keyword>
<keyword evidence="1" id="KW-1133">Transmembrane helix</keyword>
<evidence type="ECO:0000313" key="4">
    <source>
        <dbReference type="Proteomes" id="UP000011669"/>
    </source>
</evidence>
<dbReference type="AlphaFoldDB" id="M0MKK8"/>
<dbReference type="OrthoDB" id="10182at2157"/>
<dbReference type="Pfam" id="PF01569">
    <property type="entry name" value="PAP2"/>
    <property type="match status" value="1"/>
</dbReference>
<organism evidence="3 4">
    <name type="scientific">Halococcus saccharolyticus DSM 5350</name>
    <dbReference type="NCBI Taxonomy" id="1227455"/>
    <lineage>
        <taxon>Archaea</taxon>
        <taxon>Methanobacteriati</taxon>
        <taxon>Methanobacteriota</taxon>
        <taxon>Stenosarchaea group</taxon>
        <taxon>Halobacteria</taxon>
        <taxon>Halobacteriales</taxon>
        <taxon>Halococcaceae</taxon>
        <taxon>Halococcus</taxon>
    </lineage>
</organism>
<dbReference type="InParanoid" id="M0MKK8"/>
<gene>
    <name evidence="3" type="ORF">C449_09944</name>
</gene>
<comment type="caution">
    <text evidence="3">The sequence shown here is derived from an EMBL/GenBank/DDBJ whole genome shotgun (WGS) entry which is preliminary data.</text>
</comment>
<dbReference type="Proteomes" id="UP000011669">
    <property type="component" value="Unassembled WGS sequence"/>
</dbReference>
<evidence type="ECO:0000313" key="3">
    <source>
        <dbReference type="EMBL" id="EMA44970.1"/>
    </source>
</evidence>
<dbReference type="PATRIC" id="fig|1227455.4.peg.2036"/>
<evidence type="ECO:0000256" key="1">
    <source>
        <dbReference type="SAM" id="Phobius"/>
    </source>
</evidence>
<feature type="transmembrane region" description="Helical" evidence="1">
    <location>
        <begin position="144"/>
        <end position="161"/>
    </location>
</feature>
<dbReference type="Gene3D" id="1.20.144.10">
    <property type="entry name" value="Phosphatidic acid phosphatase type 2/haloperoxidase"/>
    <property type="match status" value="1"/>
</dbReference>
<proteinExistence type="predicted"/>
<protein>
    <submittedName>
        <fullName evidence="3">Phosphoesterase PA-phosphatase related protein</fullName>
    </submittedName>
</protein>
<dbReference type="PANTHER" id="PTHR14969">
    <property type="entry name" value="SPHINGOSINE-1-PHOSPHATE PHOSPHOHYDROLASE"/>
    <property type="match status" value="1"/>
</dbReference>
<dbReference type="RefSeq" id="WP_006077840.1">
    <property type="nucleotide sequence ID" value="NZ_AOMD01000021.1"/>
</dbReference>
<dbReference type="InterPro" id="IPR036938">
    <property type="entry name" value="PAP2/HPO_sf"/>
</dbReference>
<dbReference type="STRING" id="1227455.C449_09944"/>
<reference evidence="3 4" key="1">
    <citation type="journal article" date="2014" name="PLoS Genet.">
        <title>Phylogenetically driven sequencing of extremely halophilic archaea reveals strategies for static and dynamic osmo-response.</title>
        <authorList>
            <person name="Becker E.A."/>
            <person name="Seitzer P.M."/>
            <person name="Tritt A."/>
            <person name="Larsen D."/>
            <person name="Krusor M."/>
            <person name="Yao A.I."/>
            <person name="Wu D."/>
            <person name="Madern D."/>
            <person name="Eisen J.A."/>
            <person name="Darling A.E."/>
            <person name="Facciotti M.T."/>
        </authorList>
    </citation>
    <scope>NUCLEOTIDE SEQUENCE [LARGE SCALE GENOMIC DNA]</scope>
    <source>
        <strain evidence="3 4">DSM 5350</strain>
    </source>
</reference>
<evidence type="ECO:0000259" key="2">
    <source>
        <dbReference type="SMART" id="SM00014"/>
    </source>
</evidence>
<dbReference type="PANTHER" id="PTHR14969:SF13">
    <property type="entry name" value="AT30094P"/>
    <property type="match status" value="1"/>
</dbReference>
<feature type="domain" description="Phosphatidic acid phosphatase type 2/haloperoxidase" evidence="2">
    <location>
        <begin position="59"/>
        <end position="186"/>
    </location>
</feature>
<feature type="transmembrane region" description="Helical" evidence="1">
    <location>
        <begin position="21"/>
        <end position="49"/>
    </location>
</feature>
<feature type="transmembrane region" description="Helical" evidence="1">
    <location>
        <begin position="116"/>
        <end position="137"/>
    </location>
</feature>
<dbReference type="SMART" id="SM00014">
    <property type="entry name" value="acidPPc"/>
    <property type="match status" value="1"/>
</dbReference>